<dbReference type="KEGG" id="oai:OLEAN_C31530"/>
<dbReference type="AlphaFoldDB" id="R4YUZ9"/>
<dbReference type="EMBL" id="FO203512">
    <property type="protein sequence ID" value="CCK77329.1"/>
    <property type="molecule type" value="Genomic_DNA"/>
</dbReference>
<dbReference type="STRING" id="698738.OLEAN_C31530"/>
<evidence type="ECO:0000256" key="1">
    <source>
        <dbReference type="SAM" id="Phobius"/>
    </source>
</evidence>
<evidence type="ECO:0000313" key="2">
    <source>
        <dbReference type="EMBL" id="CCK77329.1"/>
    </source>
</evidence>
<name>R4YUZ9_OLEAN</name>
<organism evidence="2 3">
    <name type="scientific">Oleispira antarctica RB-8</name>
    <dbReference type="NCBI Taxonomy" id="698738"/>
    <lineage>
        <taxon>Bacteria</taxon>
        <taxon>Pseudomonadati</taxon>
        <taxon>Pseudomonadota</taxon>
        <taxon>Gammaproteobacteria</taxon>
        <taxon>Oceanospirillales</taxon>
        <taxon>Oceanospirillaceae</taxon>
        <taxon>Oleispira</taxon>
    </lineage>
</organism>
<keyword evidence="1" id="KW-1133">Transmembrane helix</keyword>
<sequence>MYSHFKFSAHLPSIPDAERFQWLLLGGNWLMLLGLIGTILAIEVSYVFVDHFSLGVQVAGHISMLLFAVSIKFGYIMRCIALKGFGEVL</sequence>
<reference evidence="2 3" key="1">
    <citation type="journal article" date="2013" name="Nat. Commun.">
        <title>Genome sequence and functional genomic analysis of the oil-degrading bacterium Oleispira antarctica.</title>
        <authorList>
            <person name="Kube M."/>
            <person name="Chernikova T.N."/>
            <person name="Al-Ramahi Y."/>
            <person name="Beloqui A."/>
            <person name="Lopez-Cortez N."/>
            <person name="Guazzaroni M.E."/>
            <person name="Heipieper H.J."/>
            <person name="Klages S."/>
            <person name="Kotsyurbenko O.R."/>
            <person name="Langer I."/>
            <person name="Nechitaylo T.Y."/>
            <person name="Lunsdorf H."/>
            <person name="Fernandez M."/>
            <person name="Juarez S."/>
            <person name="Ciordia S."/>
            <person name="Singer A."/>
            <person name="Kagan O."/>
            <person name="Egorova O."/>
            <person name="Petit P.A."/>
            <person name="Stogios P."/>
            <person name="Kim Y."/>
            <person name="Tchigvintsev A."/>
            <person name="Flick R."/>
            <person name="Denaro R."/>
            <person name="Genovese M."/>
            <person name="Albar J.P."/>
            <person name="Reva O.N."/>
            <person name="Martinez-Gomariz M."/>
            <person name="Tran H."/>
            <person name="Ferrer M."/>
            <person name="Savchenko A."/>
            <person name="Yakunin A.F."/>
            <person name="Yakimov M.M."/>
            <person name="Golyshina O.V."/>
            <person name="Reinhardt R."/>
            <person name="Golyshin P.N."/>
        </authorList>
    </citation>
    <scope>NUCLEOTIDE SEQUENCE [LARGE SCALE GENOMIC DNA]</scope>
</reference>
<dbReference type="OrthoDB" id="6305308at2"/>
<proteinExistence type="predicted"/>
<gene>
    <name evidence="2" type="ORF">OLEAN_C31530</name>
</gene>
<keyword evidence="1" id="KW-0472">Membrane</keyword>
<feature type="transmembrane region" description="Helical" evidence="1">
    <location>
        <begin position="54"/>
        <end position="75"/>
    </location>
</feature>
<protein>
    <submittedName>
        <fullName evidence="2">Uncharacterized protein</fullName>
    </submittedName>
</protein>
<accession>R4YUZ9</accession>
<keyword evidence="1" id="KW-0812">Transmembrane</keyword>
<dbReference type="Proteomes" id="UP000032749">
    <property type="component" value="Chromosome"/>
</dbReference>
<feature type="transmembrane region" description="Helical" evidence="1">
    <location>
        <begin position="20"/>
        <end position="42"/>
    </location>
</feature>
<keyword evidence="3" id="KW-1185">Reference proteome</keyword>
<dbReference type="HOGENOM" id="CLU_177880_0_0_6"/>
<evidence type="ECO:0000313" key="3">
    <source>
        <dbReference type="Proteomes" id="UP000032749"/>
    </source>
</evidence>